<dbReference type="Proteomes" id="UP000054270">
    <property type="component" value="Unassembled WGS sequence"/>
</dbReference>
<sequence length="83" mass="9576">MRSVPKGRGRWSRVERPAILRLFGALAFRRCLLEYWQCTAAQSPYYRVPAAFHRSLQLFSLAQVSCIGSRYKYFGFAHCGQSV</sequence>
<protein>
    <submittedName>
        <fullName evidence="1">Uncharacterized protein</fullName>
    </submittedName>
</protein>
<reference evidence="2" key="1">
    <citation type="submission" date="2014-04" db="EMBL/GenBank/DDBJ databases">
        <title>Evolutionary Origins and Diversification of the Mycorrhizal Mutualists.</title>
        <authorList>
            <consortium name="DOE Joint Genome Institute"/>
            <consortium name="Mycorrhizal Genomics Consortium"/>
            <person name="Kohler A."/>
            <person name="Kuo A."/>
            <person name="Nagy L.G."/>
            <person name="Floudas D."/>
            <person name="Copeland A."/>
            <person name="Barry K.W."/>
            <person name="Cichocki N."/>
            <person name="Veneault-Fourrey C."/>
            <person name="LaButti K."/>
            <person name="Lindquist E.A."/>
            <person name="Lipzen A."/>
            <person name="Lundell T."/>
            <person name="Morin E."/>
            <person name="Murat C."/>
            <person name="Riley R."/>
            <person name="Ohm R."/>
            <person name="Sun H."/>
            <person name="Tunlid A."/>
            <person name="Henrissat B."/>
            <person name="Grigoriev I.V."/>
            <person name="Hibbett D.S."/>
            <person name="Martin F."/>
        </authorList>
    </citation>
    <scope>NUCLEOTIDE SEQUENCE [LARGE SCALE GENOMIC DNA]</scope>
    <source>
        <strain evidence="2">FD-334 SS-4</strain>
    </source>
</reference>
<gene>
    <name evidence="1" type="ORF">HYPSUDRAFT_91876</name>
</gene>
<name>A0A0D2N8R0_HYPSF</name>
<dbReference type="AlphaFoldDB" id="A0A0D2N8R0"/>
<keyword evidence="2" id="KW-1185">Reference proteome</keyword>
<evidence type="ECO:0000313" key="2">
    <source>
        <dbReference type="Proteomes" id="UP000054270"/>
    </source>
</evidence>
<dbReference type="EMBL" id="KN817643">
    <property type="protein sequence ID" value="KJA15499.1"/>
    <property type="molecule type" value="Genomic_DNA"/>
</dbReference>
<accession>A0A0D2N8R0</accession>
<organism evidence="1 2">
    <name type="scientific">Hypholoma sublateritium (strain FD-334 SS-4)</name>
    <dbReference type="NCBI Taxonomy" id="945553"/>
    <lineage>
        <taxon>Eukaryota</taxon>
        <taxon>Fungi</taxon>
        <taxon>Dikarya</taxon>
        <taxon>Basidiomycota</taxon>
        <taxon>Agaricomycotina</taxon>
        <taxon>Agaricomycetes</taxon>
        <taxon>Agaricomycetidae</taxon>
        <taxon>Agaricales</taxon>
        <taxon>Agaricineae</taxon>
        <taxon>Strophariaceae</taxon>
        <taxon>Hypholoma</taxon>
    </lineage>
</organism>
<evidence type="ECO:0000313" key="1">
    <source>
        <dbReference type="EMBL" id="KJA15499.1"/>
    </source>
</evidence>
<proteinExistence type="predicted"/>